<dbReference type="RefSeq" id="WP_006012662.1">
    <property type="nucleotide sequence ID" value="NZ_AUAV01000027.1"/>
</dbReference>
<keyword evidence="2" id="KW-1185">Reference proteome</keyword>
<gene>
    <name evidence="1" type="ORF">GPAL_2694</name>
</gene>
<accession>K7A1Z8</accession>
<dbReference type="OrthoDB" id="6387895at2"/>
<protein>
    <submittedName>
        <fullName evidence="1">Uncharacterized protein</fullName>
    </submittedName>
</protein>
<dbReference type="AlphaFoldDB" id="K7A1Z8"/>
<dbReference type="Proteomes" id="UP000006251">
    <property type="component" value="Unassembled WGS sequence"/>
</dbReference>
<organism evidence="1 2">
    <name type="scientific">Brumicola pallidula DSM 14239 = ACAM 615</name>
    <dbReference type="NCBI Taxonomy" id="1121922"/>
    <lineage>
        <taxon>Bacteria</taxon>
        <taxon>Pseudomonadati</taxon>
        <taxon>Pseudomonadota</taxon>
        <taxon>Gammaproteobacteria</taxon>
        <taxon>Alteromonadales</taxon>
        <taxon>Alteromonadaceae</taxon>
        <taxon>Brumicola</taxon>
    </lineage>
</organism>
<sequence length="73" mass="8168">MTDYNDKSKLSSESASNMRALESAIFNGHEQRLKALLTNLLFDELQKRYLVNLAKQSGYPEIVKLLKGAPATP</sequence>
<comment type="caution">
    <text evidence="1">The sequence shown here is derived from an EMBL/GenBank/DDBJ whole genome shotgun (WGS) entry which is preliminary data.</text>
</comment>
<dbReference type="EMBL" id="BAEQ01000046">
    <property type="protein sequence ID" value="GAC29545.1"/>
    <property type="molecule type" value="Genomic_DNA"/>
</dbReference>
<proteinExistence type="predicted"/>
<reference evidence="2" key="1">
    <citation type="journal article" date="2014" name="Environ. Microbiol.">
        <title>Comparative genomics of the marine bacterial genus Glaciecola reveals the high degree of genomic diversity and genomic characteristic for cold adaptation.</title>
        <authorList>
            <person name="Qin Q.L."/>
            <person name="Xie B.B."/>
            <person name="Yu Y."/>
            <person name="Shu Y.L."/>
            <person name="Rong J.C."/>
            <person name="Zhang Y.J."/>
            <person name="Zhao D.L."/>
            <person name="Chen X.L."/>
            <person name="Zhang X.Y."/>
            <person name="Chen B."/>
            <person name="Zhou B.C."/>
            <person name="Zhang Y.Z."/>
        </authorList>
    </citation>
    <scope>NUCLEOTIDE SEQUENCE [LARGE SCALE GENOMIC DNA]</scope>
    <source>
        <strain evidence="2">ACAM 615</strain>
    </source>
</reference>
<evidence type="ECO:0000313" key="1">
    <source>
        <dbReference type="EMBL" id="GAC29545.1"/>
    </source>
</evidence>
<evidence type="ECO:0000313" key="2">
    <source>
        <dbReference type="Proteomes" id="UP000006251"/>
    </source>
</evidence>
<name>K7A1Z8_9ALTE</name>